<evidence type="ECO:0008006" key="3">
    <source>
        <dbReference type="Google" id="ProtNLM"/>
    </source>
</evidence>
<dbReference type="EMBL" id="JACSQL010000001">
    <property type="protein sequence ID" value="MBD7966493.1"/>
    <property type="molecule type" value="Genomic_DNA"/>
</dbReference>
<proteinExistence type="predicted"/>
<gene>
    <name evidence="1" type="ORF">H9647_00265</name>
</gene>
<dbReference type="InterPro" id="IPR032710">
    <property type="entry name" value="NTF2-like_dom_sf"/>
</dbReference>
<keyword evidence="2" id="KW-1185">Reference proteome</keyword>
<accession>A0ABR8ST09</accession>
<evidence type="ECO:0000313" key="1">
    <source>
        <dbReference type="EMBL" id="MBD7966493.1"/>
    </source>
</evidence>
<reference evidence="1 2" key="1">
    <citation type="submission" date="2020-08" db="EMBL/GenBank/DDBJ databases">
        <title>A Genomic Blueprint of the Chicken Gut Microbiome.</title>
        <authorList>
            <person name="Gilroy R."/>
            <person name="Ravi A."/>
            <person name="Getino M."/>
            <person name="Pursley I."/>
            <person name="Horton D.L."/>
            <person name="Alikhan N.-F."/>
            <person name="Baker D."/>
            <person name="Gharbi K."/>
            <person name="Hall N."/>
            <person name="Watson M."/>
            <person name="Adriaenssens E.M."/>
            <person name="Foster-Nyarko E."/>
            <person name="Jarju S."/>
            <person name="Secka A."/>
            <person name="Antonio M."/>
            <person name="Oren A."/>
            <person name="Chaudhuri R."/>
            <person name="La Ragione R.M."/>
            <person name="Hildebrand F."/>
            <person name="Pallen M.J."/>
        </authorList>
    </citation>
    <scope>NUCLEOTIDE SEQUENCE [LARGE SCALE GENOMIC DNA]</scope>
    <source>
        <strain evidence="1 2">Sa2BVA9</strain>
    </source>
</reference>
<sequence>MLRRRRGNGFIKLLTAILVVGLIILLFWSVRGMVKSTNGEEAVKIVEQFYDYEQEGDFGSSWELFHSLMKERYKKPDYVQTRAHVFMQHFGTNTFQYERSEPERKFDVQLVEGTEPLKEVYLITVTQIYHSSFGNFKIVQPVYAAEESGDWRVLWSFQKSEDF</sequence>
<dbReference type="Proteomes" id="UP000608071">
    <property type="component" value="Unassembled WGS sequence"/>
</dbReference>
<comment type="caution">
    <text evidence="1">The sequence shown here is derived from an EMBL/GenBank/DDBJ whole genome shotgun (WGS) entry which is preliminary data.</text>
</comment>
<protein>
    <recommendedName>
        <fullName evidence="3">DUF4878 domain-containing protein</fullName>
    </recommendedName>
</protein>
<evidence type="ECO:0000313" key="2">
    <source>
        <dbReference type="Proteomes" id="UP000608071"/>
    </source>
</evidence>
<organism evidence="1 2">
    <name type="scientific">Paenibacillus gallinarum</name>
    <dbReference type="NCBI Taxonomy" id="2762232"/>
    <lineage>
        <taxon>Bacteria</taxon>
        <taxon>Bacillati</taxon>
        <taxon>Bacillota</taxon>
        <taxon>Bacilli</taxon>
        <taxon>Bacillales</taxon>
        <taxon>Paenibacillaceae</taxon>
        <taxon>Paenibacillus</taxon>
    </lineage>
</organism>
<dbReference type="RefSeq" id="WP_191797116.1">
    <property type="nucleotide sequence ID" value="NZ_JACSQL010000001.1"/>
</dbReference>
<dbReference type="SUPFAM" id="SSF54427">
    <property type="entry name" value="NTF2-like"/>
    <property type="match status" value="1"/>
</dbReference>
<name>A0ABR8ST09_9BACL</name>